<keyword evidence="6" id="KW-0812">Transmembrane</keyword>
<dbReference type="PANTHER" id="PTHR23354">
    <property type="entry name" value="NUCLEOLAR PROTEIN 7/ESTROGEN RECEPTOR COACTIVATOR-RELATED"/>
    <property type="match status" value="1"/>
</dbReference>
<accession>A0A7S3LLX4</accession>
<dbReference type="AlphaFoldDB" id="A0A7S3LLX4"/>
<feature type="domain" description="TLDc" evidence="7">
    <location>
        <begin position="443"/>
        <end position="605"/>
    </location>
</feature>
<feature type="transmembrane region" description="Helical" evidence="6">
    <location>
        <begin position="12"/>
        <end position="31"/>
    </location>
</feature>
<dbReference type="GO" id="GO:0005739">
    <property type="term" value="C:mitochondrion"/>
    <property type="evidence" value="ECO:0007669"/>
    <property type="project" value="UniProtKB-SubCell"/>
</dbReference>
<dbReference type="EMBL" id="HBIN01004565">
    <property type="protein sequence ID" value="CAE0432907.1"/>
    <property type="molecule type" value="Transcribed_RNA"/>
</dbReference>
<evidence type="ECO:0000256" key="2">
    <source>
        <dbReference type="ARBA" id="ARBA00009540"/>
    </source>
</evidence>
<protein>
    <recommendedName>
        <fullName evidence="4">Oxidation resistance protein 1</fullName>
    </recommendedName>
</protein>
<dbReference type="GO" id="GO:0006979">
    <property type="term" value="P:response to oxidative stress"/>
    <property type="evidence" value="ECO:0007669"/>
    <property type="project" value="TreeGrafter"/>
</dbReference>
<dbReference type="InterPro" id="IPR006571">
    <property type="entry name" value="TLDc_dom"/>
</dbReference>
<feature type="transmembrane region" description="Helical" evidence="6">
    <location>
        <begin position="278"/>
        <end position="297"/>
    </location>
</feature>
<gene>
    <name evidence="8" type="ORF">ASTO00021_LOCUS3225</name>
</gene>
<dbReference type="Pfam" id="PF07534">
    <property type="entry name" value="TLD"/>
    <property type="match status" value="1"/>
</dbReference>
<feature type="region of interest" description="Disordered" evidence="5">
    <location>
        <begin position="125"/>
        <end position="157"/>
    </location>
</feature>
<evidence type="ECO:0000256" key="6">
    <source>
        <dbReference type="SAM" id="Phobius"/>
    </source>
</evidence>
<evidence type="ECO:0000256" key="5">
    <source>
        <dbReference type="SAM" id="MobiDB-lite"/>
    </source>
</evidence>
<evidence type="ECO:0000313" key="8">
    <source>
        <dbReference type="EMBL" id="CAE0432907.1"/>
    </source>
</evidence>
<feature type="compositionally biased region" description="Basic and acidic residues" evidence="5">
    <location>
        <begin position="128"/>
        <end position="138"/>
    </location>
</feature>
<keyword evidence="6" id="KW-1133">Transmembrane helix</keyword>
<sequence>MPSHNYLYRKDRTRTCVLVYICYLYIVVCVWEAEAANSRHRHEKADPRFLWTTTVADVVNSNGRALVHDNIEVENNSSIHKDLEKQGFTPSHELSENNKTELSANVNKEHEEIRQEHEGNVYLNENNDFSKQDHDTDHAGPMPDRLHVQPQGNPRAHQYNGVDVVDLLRHHDDDDALELNKNTKGDISQKIIGNLRADQYDEVDELNSHGHHDEEHDDNVVIEFDKNRDGEIQRNIIESKLHSDMKETEAENQQNAKPLDSPIMNHEIQKVDTQESRYVYYVTGVLMSILFLCYIVFHRCIEQKTLRKEGFIEILKRGRNLLPSSVDVSLMMTPLRRGCKRVLLFFQRIYRFFRSRISTAGTKSTKTSFIRKDPRDKRTLWKVLVDFFRATFKEKQSSTSNAETEKLNKTGAINKKEIMELKEMASRGQFIPKRHATNAAFRSILSQKCMMDILPHMPARCACKDWTLTYASELHGYSLYASYRACKEVSGPCLLAIMDTNQYVFGVFCSEPLQLSGGQYYGNGETFLVRFLPKFSVYKWTGKNSLFMIGTNEMIAFGGGGKFALWLDSGFERGTSERGSQTFDSPCLASAENFKCVAVELWSFKNPSV</sequence>
<evidence type="ECO:0000256" key="1">
    <source>
        <dbReference type="ARBA" id="ARBA00004173"/>
    </source>
</evidence>
<comment type="subcellular location">
    <subcellularLocation>
        <location evidence="1">Mitochondrion</location>
    </subcellularLocation>
</comment>
<dbReference type="PROSITE" id="PS51886">
    <property type="entry name" value="TLDC"/>
    <property type="match status" value="1"/>
</dbReference>
<dbReference type="PANTHER" id="PTHR23354:SF62">
    <property type="entry name" value="MUSTARD, ISOFORM V"/>
    <property type="match status" value="1"/>
</dbReference>
<organism evidence="8">
    <name type="scientific">Aplanochytrium stocchinoi</name>
    <dbReference type="NCBI Taxonomy" id="215587"/>
    <lineage>
        <taxon>Eukaryota</taxon>
        <taxon>Sar</taxon>
        <taxon>Stramenopiles</taxon>
        <taxon>Bigyra</taxon>
        <taxon>Labyrinthulomycetes</taxon>
        <taxon>Thraustochytrida</taxon>
        <taxon>Thraustochytriidae</taxon>
        <taxon>Aplanochytrium</taxon>
    </lineage>
</organism>
<comment type="similarity">
    <text evidence="2">Belongs to the OXR1 family.</text>
</comment>
<dbReference type="GO" id="GO:0005634">
    <property type="term" value="C:nucleus"/>
    <property type="evidence" value="ECO:0007669"/>
    <property type="project" value="TreeGrafter"/>
</dbReference>
<evidence type="ECO:0000259" key="7">
    <source>
        <dbReference type="PROSITE" id="PS51886"/>
    </source>
</evidence>
<keyword evidence="3" id="KW-0496">Mitochondrion</keyword>
<keyword evidence="6" id="KW-0472">Membrane</keyword>
<dbReference type="SMART" id="SM00584">
    <property type="entry name" value="TLDc"/>
    <property type="match status" value="1"/>
</dbReference>
<evidence type="ECO:0000256" key="4">
    <source>
        <dbReference type="ARBA" id="ARBA00040604"/>
    </source>
</evidence>
<evidence type="ECO:0000256" key="3">
    <source>
        <dbReference type="ARBA" id="ARBA00023128"/>
    </source>
</evidence>
<name>A0A7S3LLX4_9STRA</name>
<reference evidence="8" key="1">
    <citation type="submission" date="2021-01" db="EMBL/GenBank/DDBJ databases">
        <authorList>
            <person name="Corre E."/>
            <person name="Pelletier E."/>
            <person name="Niang G."/>
            <person name="Scheremetjew M."/>
            <person name="Finn R."/>
            <person name="Kale V."/>
            <person name="Holt S."/>
            <person name="Cochrane G."/>
            <person name="Meng A."/>
            <person name="Brown T."/>
            <person name="Cohen L."/>
        </authorList>
    </citation>
    <scope>NUCLEOTIDE SEQUENCE</scope>
    <source>
        <strain evidence="8">GSBS06</strain>
    </source>
</reference>
<proteinExistence type="inferred from homology"/>